<evidence type="ECO:0000313" key="3">
    <source>
        <dbReference type="Proteomes" id="UP000261640"/>
    </source>
</evidence>
<organism evidence="2 3">
    <name type="scientific">Mastacembelus armatus</name>
    <name type="common">zig-zag eel</name>
    <dbReference type="NCBI Taxonomy" id="205130"/>
    <lineage>
        <taxon>Eukaryota</taxon>
        <taxon>Metazoa</taxon>
        <taxon>Chordata</taxon>
        <taxon>Craniata</taxon>
        <taxon>Vertebrata</taxon>
        <taxon>Euteleostomi</taxon>
        <taxon>Actinopterygii</taxon>
        <taxon>Neopterygii</taxon>
        <taxon>Teleostei</taxon>
        <taxon>Neoteleostei</taxon>
        <taxon>Acanthomorphata</taxon>
        <taxon>Anabantaria</taxon>
        <taxon>Synbranchiformes</taxon>
        <taxon>Mastacembelidae</taxon>
        <taxon>Mastacembelus</taxon>
    </lineage>
</organism>
<protein>
    <recommendedName>
        <fullName evidence="4">UPAR/Ly6 domain-containing protein</fullName>
    </recommendedName>
</protein>
<keyword evidence="1" id="KW-0812">Transmembrane</keyword>
<accession>A0A7N8Y8V9</accession>
<reference evidence="2" key="2">
    <citation type="submission" date="2025-09" db="UniProtKB">
        <authorList>
            <consortium name="Ensembl"/>
        </authorList>
    </citation>
    <scope>IDENTIFICATION</scope>
</reference>
<keyword evidence="1" id="KW-1133">Transmembrane helix</keyword>
<reference evidence="2" key="1">
    <citation type="submission" date="2025-08" db="UniProtKB">
        <authorList>
            <consortium name="Ensembl"/>
        </authorList>
    </citation>
    <scope>IDENTIFICATION</scope>
</reference>
<dbReference type="Ensembl" id="ENSMAMT00000037141.1">
    <property type="protein sequence ID" value="ENSMAMP00000062078.1"/>
    <property type="gene ID" value="ENSMAMG00000025062.1"/>
</dbReference>
<proteinExistence type="predicted"/>
<dbReference type="Proteomes" id="UP000261640">
    <property type="component" value="Unplaced"/>
</dbReference>
<keyword evidence="3" id="KW-1185">Reference proteome</keyword>
<dbReference type="InParanoid" id="A0A7N8Y8V9"/>
<evidence type="ECO:0000313" key="2">
    <source>
        <dbReference type="Ensembl" id="ENSMAMP00000062078.1"/>
    </source>
</evidence>
<dbReference type="PROSITE" id="PS51257">
    <property type="entry name" value="PROKAR_LIPOPROTEIN"/>
    <property type="match status" value="1"/>
</dbReference>
<keyword evidence="1" id="KW-0472">Membrane</keyword>
<feature type="transmembrane region" description="Helical" evidence="1">
    <location>
        <begin position="6"/>
        <end position="29"/>
    </location>
</feature>
<evidence type="ECO:0000256" key="1">
    <source>
        <dbReference type="SAM" id="Phobius"/>
    </source>
</evidence>
<dbReference type="AlphaFoldDB" id="A0A7N8Y8V9"/>
<name>A0A7N8Y8V9_9TELE</name>
<sequence length="63" mass="7423">MTGNKYLIYLFVITVSCLQSNCHVLLFTTEFSYYKQCMRQADAFIVSTWSHHQVFTCNTDRCN</sequence>
<evidence type="ECO:0008006" key="4">
    <source>
        <dbReference type="Google" id="ProtNLM"/>
    </source>
</evidence>